<dbReference type="InParanoid" id="A0A6P6XSG7"/>
<dbReference type="SUPFAM" id="SSF50985">
    <property type="entry name" value="RCC1/BLIP-II"/>
    <property type="match status" value="1"/>
</dbReference>
<dbReference type="AlphaFoldDB" id="A0A6P6XSG7"/>
<dbReference type="PANTHER" id="PTHR45982:SF1">
    <property type="entry name" value="REGULATOR OF CHROMOSOME CONDENSATION"/>
    <property type="match status" value="1"/>
</dbReference>
<evidence type="ECO:0000256" key="1">
    <source>
        <dbReference type="ARBA" id="ARBA00022658"/>
    </source>
</evidence>
<dbReference type="PROSITE" id="PS50012">
    <property type="entry name" value="RCC1_3"/>
    <property type="match status" value="3"/>
</dbReference>
<dbReference type="InterPro" id="IPR051553">
    <property type="entry name" value="Ran_GTPase-activating"/>
</dbReference>
<dbReference type="GO" id="GO:0005737">
    <property type="term" value="C:cytoplasm"/>
    <property type="evidence" value="ECO:0007669"/>
    <property type="project" value="TreeGrafter"/>
</dbReference>
<evidence type="ECO:0000256" key="3">
    <source>
        <dbReference type="PROSITE-ProRule" id="PRU00235"/>
    </source>
</evidence>
<evidence type="ECO:0000256" key="2">
    <source>
        <dbReference type="ARBA" id="ARBA00022737"/>
    </source>
</evidence>
<dbReference type="InterPro" id="IPR058923">
    <property type="entry name" value="RCC1-like_dom"/>
</dbReference>
<dbReference type="OrthoDB" id="70707at2759"/>
<gene>
    <name evidence="6" type="primary">LOC113790815</name>
</gene>
<evidence type="ECO:0000313" key="5">
    <source>
        <dbReference type="Proteomes" id="UP000515146"/>
    </source>
</evidence>
<protein>
    <submittedName>
        <fullName evidence="6">Probable E3 ubiquitin-protein ligase HERC4</fullName>
    </submittedName>
</protein>
<sequence length="333" mass="38210">MEQYNSSSLQLWKKDLYRINDSDLVKSIGYLTKTTNHYIMVTHDRCTTYMLCHIRYRSLTPDGRPKYVQEQPIKVDELNVDDGIVYQFGDEYSEWTPLKQFKCISNVDRFKTIKCGRDHCLFLRNDGKLFAMGTNRSGQITGSEESYKRMIDTGLENVSDCFCGGNHSFAVTKDGNIFAWGDNESGQLGLGDTRNRHQPTLVKFPDSIQNVRLKDIGCGQDHTLFLFENGHLYGCGSNKDGELGLKRIKHESQIHTFPTLIPIPTPVSVIACLNSERFSLAANNDNHYYAWGELDRERIFRPRKLNKSIQSFADVTALYFKDYPFTFGMTKIL</sequence>
<organism evidence="5 6">
    <name type="scientific">Dermatophagoides pteronyssinus</name>
    <name type="common">European house dust mite</name>
    <dbReference type="NCBI Taxonomy" id="6956"/>
    <lineage>
        <taxon>Eukaryota</taxon>
        <taxon>Metazoa</taxon>
        <taxon>Ecdysozoa</taxon>
        <taxon>Arthropoda</taxon>
        <taxon>Chelicerata</taxon>
        <taxon>Arachnida</taxon>
        <taxon>Acari</taxon>
        <taxon>Acariformes</taxon>
        <taxon>Sarcoptiformes</taxon>
        <taxon>Astigmata</taxon>
        <taxon>Psoroptidia</taxon>
        <taxon>Analgoidea</taxon>
        <taxon>Pyroglyphidae</taxon>
        <taxon>Dermatophagoidinae</taxon>
        <taxon>Dermatophagoides</taxon>
    </lineage>
</organism>
<dbReference type="Gene3D" id="2.130.10.30">
    <property type="entry name" value="Regulator of chromosome condensation 1/beta-lactamase-inhibitor protein II"/>
    <property type="match status" value="1"/>
</dbReference>
<reference evidence="6" key="1">
    <citation type="submission" date="2025-08" db="UniProtKB">
        <authorList>
            <consortium name="RefSeq"/>
        </authorList>
    </citation>
    <scope>IDENTIFICATION</scope>
    <source>
        <strain evidence="6">Airmid</strain>
    </source>
</reference>
<dbReference type="InterPro" id="IPR000408">
    <property type="entry name" value="Reg_chr_condens"/>
</dbReference>
<dbReference type="Pfam" id="PF25390">
    <property type="entry name" value="WD40_RLD"/>
    <property type="match status" value="1"/>
</dbReference>
<keyword evidence="5" id="KW-1185">Reference proteome</keyword>
<dbReference type="InterPro" id="IPR009091">
    <property type="entry name" value="RCC1/BLIP-II"/>
</dbReference>
<dbReference type="RefSeq" id="XP_027196320.1">
    <property type="nucleotide sequence ID" value="XM_027340519.1"/>
</dbReference>
<proteinExistence type="predicted"/>
<keyword evidence="1" id="KW-0344">Guanine-nucleotide releasing factor</keyword>
<accession>A0A6P6XSG7</accession>
<dbReference type="Proteomes" id="UP000515146">
    <property type="component" value="Unplaced"/>
</dbReference>
<feature type="domain" description="RCC1-like" evidence="4">
    <location>
        <begin position="88"/>
        <end position="293"/>
    </location>
</feature>
<feature type="repeat" description="RCC1" evidence="3">
    <location>
        <begin position="230"/>
        <end position="283"/>
    </location>
</feature>
<dbReference type="GO" id="GO:0005085">
    <property type="term" value="F:guanyl-nucleotide exchange factor activity"/>
    <property type="evidence" value="ECO:0007669"/>
    <property type="project" value="TreeGrafter"/>
</dbReference>
<dbReference type="KEGG" id="dpte:113790815"/>
<dbReference type="PROSITE" id="PS00626">
    <property type="entry name" value="RCC1_2"/>
    <property type="match status" value="1"/>
</dbReference>
<feature type="repeat" description="RCC1" evidence="3">
    <location>
        <begin position="127"/>
        <end position="174"/>
    </location>
</feature>
<name>A0A6P6XSG7_DERPT</name>
<evidence type="ECO:0000313" key="6">
    <source>
        <dbReference type="RefSeq" id="XP_027196320.1"/>
    </source>
</evidence>
<feature type="repeat" description="RCC1" evidence="3">
    <location>
        <begin position="175"/>
        <end position="229"/>
    </location>
</feature>
<dbReference type="PRINTS" id="PR00633">
    <property type="entry name" value="RCCNDNSATION"/>
</dbReference>
<evidence type="ECO:0000259" key="4">
    <source>
        <dbReference type="Pfam" id="PF25390"/>
    </source>
</evidence>
<dbReference type="PANTHER" id="PTHR45982">
    <property type="entry name" value="REGULATOR OF CHROMOSOME CONDENSATION"/>
    <property type="match status" value="1"/>
</dbReference>
<keyword evidence="2" id="KW-0677">Repeat</keyword>